<dbReference type="Proteomes" id="UP001499987">
    <property type="component" value="Unassembled WGS sequence"/>
</dbReference>
<evidence type="ECO:0000313" key="3">
    <source>
        <dbReference type="Proteomes" id="UP001499987"/>
    </source>
</evidence>
<organism evidence="2 3">
    <name type="scientific">Kitasatospora arboriphila</name>
    <dbReference type="NCBI Taxonomy" id="258052"/>
    <lineage>
        <taxon>Bacteria</taxon>
        <taxon>Bacillati</taxon>
        <taxon>Actinomycetota</taxon>
        <taxon>Actinomycetes</taxon>
        <taxon>Kitasatosporales</taxon>
        <taxon>Streptomycetaceae</taxon>
        <taxon>Kitasatospora</taxon>
    </lineage>
</organism>
<evidence type="ECO:0000256" key="1">
    <source>
        <dbReference type="SAM" id="MobiDB-lite"/>
    </source>
</evidence>
<sequence length="293" mass="32090">MLPYAVRVDINAVLADILDRGAASTEWEALLAAVADHGVYVPVAESGKVLFRRSEDDVPYLPGYVGAACLAEQVAEPAAAFHCDALRLWDIAERTGVPVLVLHSDRGRAGLPIGLVARVLHERGWRGGEGKEMRLTRSVHPVAVALRDALRRRIGEFPTVRSVWVSHARWVDTGFEQLMLHVAVDERLPSQTPRRLLDTLLAEEVTVTADDPKLAVLPLDTTVHAETVAQLDGMALDTVRHDPATGRIEVLSREFDDPQAAAAARRAVAAERAERAAAPGPEQGHPRRRWQRP</sequence>
<evidence type="ECO:0000313" key="2">
    <source>
        <dbReference type="EMBL" id="GAA1100173.1"/>
    </source>
</evidence>
<comment type="caution">
    <text evidence="2">The sequence shown here is derived from an EMBL/GenBank/DDBJ whole genome shotgun (WGS) entry which is preliminary data.</text>
</comment>
<proteinExistence type="predicted"/>
<feature type="region of interest" description="Disordered" evidence="1">
    <location>
        <begin position="262"/>
        <end position="293"/>
    </location>
</feature>
<gene>
    <name evidence="2" type="ORF">GCM10009663_48610</name>
</gene>
<dbReference type="EMBL" id="BAAALD010000051">
    <property type="protein sequence ID" value="GAA1100173.1"/>
    <property type="molecule type" value="Genomic_DNA"/>
</dbReference>
<name>A0ABP4EDA3_9ACTN</name>
<protein>
    <submittedName>
        <fullName evidence="2">Uncharacterized protein</fullName>
    </submittedName>
</protein>
<accession>A0ABP4EDA3</accession>
<reference evidence="3" key="1">
    <citation type="journal article" date="2019" name="Int. J. Syst. Evol. Microbiol.">
        <title>The Global Catalogue of Microorganisms (GCM) 10K type strain sequencing project: providing services to taxonomists for standard genome sequencing and annotation.</title>
        <authorList>
            <consortium name="The Broad Institute Genomics Platform"/>
            <consortium name="The Broad Institute Genome Sequencing Center for Infectious Disease"/>
            <person name="Wu L."/>
            <person name="Ma J."/>
        </authorList>
    </citation>
    <scope>NUCLEOTIDE SEQUENCE [LARGE SCALE GENOMIC DNA]</scope>
    <source>
        <strain evidence="3">JCM 13002</strain>
    </source>
</reference>
<keyword evidence="3" id="KW-1185">Reference proteome</keyword>